<evidence type="ECO:0000313" key="9">
    <source>
        <dbReference type="Proteomes" id="UP000198804"/>
    </source>
</evidence>
<keyword evidence="9" id="KW-1185">Reference proteome</keyword>
<comment type="similarity">
    <text evidence="2">Belongs to the UPF0410 family.</text>
</comment>
<dbReference type="GO" id="GO:0005886">
    <property type="term" value="C:plasma membrane"/>
    <property type="evidence" value="ECO:0007669"/>
    <property type="project" value="UniProtKB-SubCell"/>
</dbReference>
<evidence type="ECO:0000256" key="7">
    <source>
        <dbReference type="SAM" id="Phobius"/>
    </source>
</evidence>
<dbReference type="STRING" id="414703.SAMN04488125_12624"/>
<dbReference type="AlphaFoldDB" id="A0A1I4KW29"/>
<sequence>MSILWTIIIGFVAGVIAKFIMPGNRFEPTGFIMTTILGIVGAVLATFIGQAVGWYGPNEGARFIGSIVGACVVLAIYGFIASRTSSRTY</sequence>
<name>A0A1I4KW29_9HYPH</name>
<dbReference type="OrthoDB" id="9811343at2"/>
<evidence type="ECO:0000256" key="3">
    <source>
        <dbReference type="ARBA" id="ARBA00022475"/>
    </source>
</evidence>
<dbReference type="PANTHER" id="PTHR33884">
    <property type="entry name" value="UPF0410 PROTEIN YMGE"/>
    <property type="match status" value="1"/>
</dbReference>
<dbReference type="Pfam" id="PF04226">
    <property type="entry name" value="Transgly_assoc"/>
    <property type="match status" value="1"/>
</dbReference>
<dbReference type="Proteomes" id="UP000198804">
    <property type="component" value="Unassembled WGS sequence"/>
</dbReference>
<evidence type="ECO:0000256" key="6">
    <source>
        <dbReference type="ARBA" id="ARBA00023136"/>
    </source>
</evidence>
<feature type="transmembrane region" description="Helical" evidence="7">
    <location>
        <begin position="61"/>
        <end position="80"/>
    </location>
</feature>
<dbReference type="EMBL" id="FOSV01000026">
    <property type="protein sequence ID" value="SFL82938.1"/>
    <property type="molecule type" value="Genomic_DNA"/>
</dbReference>
<organism evidence="8 9">
    <name type="scientific">Methylorubrum salsuginis</name>
    <dbReference type="NCBI Taxonomy" id="414703"/>
    <lineage>
        <taxon>Bacteria</taxon>
        <taxon>Pseudomonadati</taxon>
        <taxon>Pseudomonadota</taxon>
        <taxon>Alphaproteobacteria</taxon>
        <taxon>Hyphomicrobiales</taxon>
        <taxon>Methylobacteriaceae</taxon>
        <taxon>Methylorubrum</taxon>
    </lineage>
</organism>
<evidence type="ECO:0000256" key="4">
    <source>
        <dbReference type="ARBA" id="ARBA00022692"/>
    </source>
</evidence>
<comment type="subcellular location">
    <subcellularLocation>
        <location evidence="1">Cell membrane</location>
        <topology evidence="1">Multi-pass membrane protein</topology>
    </subcellularLocation>
</comment>
<accession>A0A1I4KW29</accession>
<proteinExistence type="inferred from homology"/>
<keyword evidence="4 7" id="KW-0812">Transmembrane</keyword>
<dbReference type="InterPro" id="IPR007341">
    <property type="entry name" value="Transgly_assoc"/>
</dbReference>
<dbReference type="RefSeq" id="WP_091951021.1">
    <property type="nucleotide sequence ID" value="NZ_FOSV01000026.1"/>
</dbReference>
<evidence type="ECO:0000256" key="1">
    <source>
        <dbReference type="ARBA" id="ARBA00004651"/>
    </source>
</evidence>
<evidence type="ECO:0000256" key="5">
    <source>
        <dbReference type="ARBA" id="ARBA00022989"/>
    </source>
</evidence>
<evidence type="ECO:0000256" key="2">
    <source>
        <dbReference type="ARBA" id="ARBA00011006"/>
    </source>
</evidence>
<dbReference type="PANTHER" id="PTHR33884:SF7">
    <property type="entry name" value="BSL8023 PROTEIN"/>
    <property type="match status" value="1"/>
</dbReference>
<feature type="transmembrane region" description="Helical" evidence="7">
    <location>
        <begin position="31"/>
        <end position="55"/>
    </location>
</feature>
<keyword evidence="6 7" id="KW-0472">Membrane</keyword>
<keyword evidence="3" id="KW-1003">Cell membrane</keyword>
<evidence type="ECO:0000313" key="8">
    <source>
        <dbReference type="EMBL" id="SFL82938.1"/>
    </source>
</evidence>
<keyword evidence="5 7" id="KW-1133">Transmembrane helix</keyword>
<protein>
    <submittedName>
        <fullName evidence="8">Uncharacterized membrane protein YeaQ/YmgE, transglycosylase-associated protein family</fullName>
    </submittedName>
</protein>
<gene>
    <name evidence="8" type="ORF">SAMN04488125_12624</name>
</gene>
<feature type="transmembrane region" description="Helical" evidence="7">
    <location>
        <begin position="6"/>
        <end position="24"/>
    </location>
</feature>
<reference evidence="9" key="1">
    <citation type="submission" date="2016-10" db="EMBL/GenBank/DDBJ databases">
        <authorList>
            <person name="Varghese N."/>
            <person name="Submissions S."/>
        </authorList>
    </citation>
    <scope>NUCLEOTIDE SEQUENCE [LARGE SCALE GENOMIC DNA]</scope>
    <source>
        <strain evidence="9">CGMCC 1.6474</strain>
    </source>
</reference>